<dbReference type="RefSeq" id="WP_311656775.1">
    <property type="nucleotide sequence ID" value="NZ_JAVREX010000005.1"/>
</dbReference>
<reference evidence="4" key="1">
    <citation type="submission" date="2023-07" db="EMBL/GenBank/DDBJ databases">
        <title>30 novel species of actinomycetes from the DSMZ collection.</title>
        <authorList>
            <person name="Nouioui I."/>
        </authorList>
    </citation>
    <scope>NUCLEOTIDE SEQUENCE [LARGE SCALE GENOMIC DNA]</scope>
    <source>
        <strain evidence="4">DSM 41770</strain>
    </source>
</reference>
<organism evidence="3 4">
    <name type="scientific">Streptomyces salyersiae</name>
    <dbReference type="NCBI Taxonomy" id="3075530"/>
    <lineage>
        <taxon>Bacteria</taxon>
        <taxon>Bacillati</taxon>
        <taxon>Actinomycetota</taxon>
        <taxon>Actinomycetes</taxon>
        <taxon>Kitasatosporales</taxon>
        <taxon>Streptomycetaceae</taxon>
        <taxon>Streptomyces</taxon>
    </lineage>
</organism>
<comment type="caution">
    <text evidence="3">The sequence shown here is derived from an EMBL/GenBank/DDBJ whole genome shotgun (WGS) entry which is preliminary data.</text>
</comment>
<evidence type="ECO:0000256" key="1">
    <source>
        <dbReference type="SAM" id="MobiDB-lite"/>
    </source>
</evidence>
<evidence type="ECO:0000313" key="4">
    <source>
        <dbReference type="Proteomes" id="UP001183777"/>
    </source>
</evidence>
<feature type="compositionally biased region" description="Basic and acidic residues" evidence="1">
    <location>
        <begin position="29"/>
        <end position="43"/>
    </location>
</feature>
<sequence length="180" mass="18594">MTRMRLRLTAALPLILLTATATGCGDAGTDPRSDGVRPTREAEGFCPLPEDDRPAPTPCVTEDWNARLKENHAYREPMPITAEQKAEAAPRAKALAAALAELADTGTTEDALRAAAAEAIGMTPEQIEVLGTGFAPLRKVKVGGGEGRVCVNGAVDGSGHADAEVVGRSADGACLPLTGH</sequence>
<feature type="region of interest" description="Disordered" evidence="1">
    <location>
        <begin position="22"/>
        <end position="56"/>
    </location>
</feature>
<dbReference type="EMBL" id="JAVREX010000005">
    <property type="protein sequence ID" value="MDT0428906.1"/>
    <property type="molecule type" value="Genomic_DNA"/>
</dbReference>
<feature type="chain" id="PRO_5047454752" evidence="2">
    <location>
        <begin position="24"/>
        <end position="180"/>
    </location>
</feature>
<accession>A0ABU2RJ83</accession>
<evidence type="ECO:0000313" key="3">
    <source>
        <dbReference type="EMBL" id="MDT0428906.1"/>
    </source>
</evidence>
<evidence type="ECO:0000256" key="2">
    <source>
        <dbReference type="SAM" id="SignalP"/>
    </source>
</evidence>
<gene>
    <name evidence="3" type="ORF">RM649_14770</name>
</gene>
<protein>
    <submittedName>
        <fullName evidence="3">Precorrin-3B C(17)-methyltransferase</fullName>
    </submittedName>
</protein>
<keyword evidence="2" id="KW-0732">Signal</keyword>
<keyword evidence="4" id="KW-1185">Reference proteome</keyword>
<feature type="signal peptide" evidence="2">
    <location>
        <begin position="1"/>
        <end position="23"/>
    </location>
</feature>
<dbReference type="PROSITE" id="PS51257">
    <property type="entry name" value="PROKAR_LIPOPROTEIN"/>
    <property type="match status" value="1"/>
</dbReference>
<name>A0ABU2RJ83_9ACTN</name>
<proteinExistence type="predicted"/>
<dbReference type="Proteomes" id="UP001183777">
    <property type="component" value="Unassembled WGS sequence"/>
</dbReference>